<proteinExistence type="predicted"/>
<dbReference type="EMBL" id="BARV01008075">
    <property type="protein sequence ID" value="GAI16136.1"/>
    <property type="molecule type" value="Genomic_DNA"/>
</dbReference>
<accession>X1MDH8</accession>
<protein>
    <recommendedName>
        <fullName evidence="2">SDR family oxidoreductase</fullName>
    </recommendedName>
</protein>
<dbReference type="AlphaFoldDB" id="X1MDH8"/>
<dbReference type="GO" id="GO:0008667">
    <property type="term" value="F:2,3-dihydro-2,3-dihydroxybenzoate dehydrogenase activity"/>
    <property type="evidence" value="ECO:0007669"/>
    <property type="project" value="InterPro"/>
</dbReference>
<reference evidence="1" key="1">
    <citation type="journal article" date="2014" name="Front. Microbiol.">
        <title>High frequency of phylogenetically diverse reductive dehalogenase-homologous genes in deep subseafloor sedimentary metagenomes.</title>
        <authorList>
            <person name="Kawai M."/>
            <person name="Futagami T."/>
            <person name="Toyoda A."/>
            <person name="Takaki Y."/>
            <person name="Nishi S."/>
            <person name="Hori S."/>
            <person name="Arai W."/>
            <person name="Tsubouchi T."/>
            <person name="Morono Y."/>
            <person name="Uchiyama I."/>
            <person name="Ito T."/>
            <person name="Fujiyama A."/>
            <person name="Inagaki F."/>
            <person name="Takami H."/>
        </authorList>
    </citation>
    <scope>NUCLEOTIDE SEQUENCE</scope>
    <source>
        <strain evidence="1">Expedition CK06-06</strain>
    </source>
</reference>
<sequence length="73" mass="8259">REQLEKIRQGIPLGDYPKPEDVADAVVFLASDRARLITGYSIRIDGGMCLPVGSRTWDEYVRSHKEAVKKKTK</sequence>
<name>X1MDH8_9ZZZZ</name>
<dbReference type="PRINTS" id="PR01397">
    <property type="entry name" value="DHBDHDRGNASE"/>
</dbReference>
<dbReference type="SUPFAM" id="SSF51735">
    <property type="entry name" value="NAD(P)-binding Rossmann-fold domains"/>
    <property type="match status" value="1"/>
</dbReference>
<comment type="caution">
    <text evidence="1">The sequence shown here is derived from an EMBL/GenBank/DDBJ whole genome shotgun (WGS) entry which is preliminary data.</text>
</comment>
<evidence type="ECO:0000313" key="1">
    <source>
        <dbReference type="EMBL" id="GAI16136.1"/>
    </source>
</evidence>
<dbReference type="InterPro" id="IPR003560">
    <property type="entry name" value="DHB_DH"/>
</dbReference>
<dbReference type="Gene3D" id="3.40.50.720">
    <property type="entry name" value="NAD(P)-binding Rossmann-like Domain"/>
    <property type="match status" value="1"/>
</dbReference>
<dbReference type="InterPro" id="IPR036291">
    <property type="entry name" value="NAD(P)-bd_dom_sf"/>
</dbReference>
<evidence type="ECO:0008006" key="2">
    <source>
        <dbReference type="Google" id="ProtNLM"/>
    </source>
</evidence>
<organism evidence="1">
    <name type="scientific">marine sediment metagenome</name>
    <dbReference type="NCBI Taxonomy" id="412755"/>
    <lineage>
        <taxon>unclassified sequences</taxon>
        <taxon>metagenomes</taxon>
        <taxon>ecological metagenomes</taxon>
    </lineage>
</organism>
<dbReference type="GO" id="GO:0019290">
    <property type="term" value="P:siderophore biosynthetic process"/>
    <property type="evidence" value="ECO:0007669"/>
    <property type="project" value="InterPro"/>
</dbReference>
<feature type="non-terminal residue" evidence="1">
    <location>
        <position position="1"/>
    </location>
</feature>
<dbReference type="Pfam" id="PF13561">
    <property type="entry name" value="adh_short_C2"/>
    <property type="match status" value="1"/>
</dbReference>
<gene>
    <name evidence="1" type="ORF">S06H3_16332</name>
</gene>
<dbReference type="InterPro" id="IPR002347">
    <property type="entry name" value="SDR_fam"/>
</dbReference>